<comment type="caution">
    <text evidence="2">The sequence shown here is derived from an EMBL/GenBank/DDBJ whole genome shotgun (WGS) entry which is preliminary data.</text>
</comment>
<feature type="domain" description="Antitoxin SocA-like Panacea" evidence="1">
    <location>
        <begin position="32"/>
        <end position="141"/>
    </location>
</feature>
<dbReference type="Proteomes" id="UP000249130">
    <property type="component" value="Unassembled WGS sequence"/>
</dbReference>
<name>A0A327KUP5_9BRAD</name>
<dbReference type="EMBL" id="NPEX01000144">
    <property type="protein sequence ID" value="RAI42559.1"/>
    <property type="molecule type" value="Genomic_DNA"/>
</dbReference>
<accession>A0A327KUP5</accession>
<reference evidence="2 3" key="1">
    <citation type="submission" date="2017-07" db="EMBL/GenBank/DDBJ databases">
        <title>Draft Genome Sequences of Select Purple Nonsulfur Bacteria.</title>
        <authorList>
            <person name="Lasarre B."/>
            <person name="Mckinlay J.B."/>
        </authorList>
    </citation>
    <scope>NUCLEOTIDE SEQUENCE [LARGE SCALE GENOMIC DNA]</scope>
    <source>
        <strain evidence="2 3">DSM 5909</strain>
    </source>
</reference>
<dbReference type="Pfam" id="PF13274">
    <property type="entry name" value="SocA_Panacea"/>
    <property type="match status" value="1"/>
</dbReference>
<evidence type="ECO:0000313" key="3">
    <source>
        <dbReference type="Proteomes" id="UP000249130"/>
    </source>
</evidence>
<sequence>MRRIRFKFSPEKARAAIHWMVREKPGIDLHALLKACYFADRAHLNAFGRPIFGATYRAMKFGPVPLEIYEMAKGEPLWLADLGMDAYPWRLDGFRLRLVANSEPDISVLSESDVDALKEGLGRSTSMSFDARTSATHGADWQAAELGIMSYEDMIDDSPDKAELVGLLRETSRFMRL</sequence>
<gene>
    <name evidence="2" type="ORF">CH341_18940</name>
</gene>
<evidence type="ECO:0000313" key="2">
    <source>
        <dbReference type="EMBL" id="RAI42559.1"/>
    </source>
</evidence>
<proteinExistence type="predicted"/>
<protein>
    <recommendedName>
        <fullName evidence="1">Antitoxin SocA-like Panacea domain-containing protein</fullName>
    </recommendedName>
</protein>
<keyword evidence="3" id="KW-1185">Reference proteome</keyword>
<dbReference type="OrthoDB" id="9813053at2"/>
<dbReference type="InterPro" id="IPR025272">
    <property type="entry name" value="SocA_Panacea"/>
</dbReference>
<dbReference type="AlphaFoldDB" id="A0A327KUP5"/>
<evidence type="ECO:0000259" key="1">
    <source>
        <dbReference type="Pfam" id="PF13274"/>
    </source>
</evidence>
<organism evidence="2 3">
    <name type="scientific">Rhodoplanes roseus</name>
    <dbReference type="NCBI Taxonomy" id="29409"/>
    <lineage>
        <taxon>Bacteria</taxon>
        <taxon>Pseudomonadati</taxon>
        <taxon>Pseudomonadota</taxon>
        <taxon>Alphaproteobacteria</taxon>
        <taxon>Hyphomicrobiales</taxon>
        <taxon>Nitrobacteraceae</taxon>
        <taxon>Rhodoplanes</taxon>
    </lineage>
</organism>
<dbReference type="RefSeq" id="WP_111420570.1">
    <property type="nucleotide sequence ID" value="NZ_NPEX01000144.1"/>
</dbReference>